<dbReference type="InterPro" id="IPR007763">
    <property type="entry name" value="NDUFA12"/>
</dbReference>
<accession>A0AAW0BZS0</accession>
<dbReference type="PANTHER" id="PTHR32470">
    <property type="entry name" value="ADH DEHYDROGENASE [UBIQUINONE] 1 ALPHA SUBCOMPLEX ASSEMBLY FACTOR 2"/>
    <property type="match status" value="1"/>
</dbReference>
<reference evidence="3 4" key="1">
    <citation type="submission" date="2024-01" db="EMBL/GenBank/DDBJ databases">
        <title>A draft genome for a cacao thread blight-causing isolate of Paramarasmius palmivorus.</title>
        <authorList>
            <person name="Baruah I.K."/>
            <person name="Bukari Y."/>
            <person name="Amoako-Attah I."/>
            <person name="Meinhardt L.W."/>
            <person name="Bailey B.A."/>
            <person name="Cohen S.P."/>
        </authorList>
    </citation>
    <scope>NUCLEOTIDE SEQUENCE [LARGE SCALE GENOMIC DNA]</scope>
    <source>
        <strain evidence="3 4">GH-12</strain>
    </source>
</reference>
<dbReference type="GO" id="GO:0032981">
    <property type="term" value="P:mitochondrial respiratory chain complex I assembly"/>
    <property type="evidence" value="ECO:0007669"/>
    <property type="project" value="TreeGrafter"/>
</dbReference>
<dbReference type="PANTHER" id="PTHR32470:SF2">
    <property type="entry name" value="NADH DEHYDROGENASE [UBIQUINONE] 1 ALPHA SUBCOMPLEX ASSEMBLY FACTOR 2"/>
    <property type="match status" value="1"/>
</dbReference>
<comment type="caution">
    <text evidence="3">The sequence shown here is derived from an EMBL/GenBank/DDBJ whole genome shotgun (WGS) entry which is preliminary data.</text>
</comment>
<protein>
    <recommendedName>
        <fullName evidence="5">NADH dehydrogenase [ubiquinone] 1 alpha subcomplex subunit</fullName>
    </recommendedName>
</protein>
<dbReference type="GO" id="GO:0005739">
    <property type="term" value="C:mitochondrion"/>
    <property type="evidence" value="ECO:0007669"/>
    <property type="project" value="TreeGrafter"/>
</dbReference>
<proteinExistence type="inferred from homology"/>
<dbReference type="InterPro" id="IPR052618">
    <property type="entry name" value="ComplexI_NDUFA12"/>
</dbReference>
<dbReference type="GO" id="GO:0045271">
    <property type="term" value="C:respiratory chain complex I"/>
    <property type="evidence" value="ECO:0007669"/>
    <property type="project" value="InterPro"/>
</dbReference>
<sequence length="181" mass="20828">MSFFRRLWSAIRSPTGFVGRDLEGNSFYERPSPFPDGRTRRSVKYRKPEDQWHYIGGERRLPIQWSAWLAHTRSNPPTLQELQIDLIRQQRVKQNALRIQAADQMERQQQMQLLKEEKSTPKEVAAPEESPISPATSPPPPSDTSLHVPQVQNQGKPLPHTGPDEYKPEAWTPKTSVRRGA</sequence>
<evidence type="ECO:0000313" key="4">
    <source>
        <dbReference type="Proteomes" id="UP001383192"/>
    </source>
</evidence>
<dbReference type="Proteomes" id="UP001383192">
    <property type="component" value="Unassembled WGS sequence"/>
</dbReference>
<comment type="similarity">
    <text evidence="1">Belongs to the complex I NDUFA12 subunit family.</text>
</comment>
<keyword evidence="4" id="KW-1185">Reference proteome</keyword>
<feature type="region of interest" description="Disordered" evidence="2">
    <location>
        <begin position="116"/>
        <end position="181"/>
    </location>
</feature>
<dbReference type="EMBL" id="JAYKXP010000062">
    <property type="protein sequence ID" value="KAK7032611.1"/>
    <property type="molecule type" value="Genomic_DNA"/>
</dbReference>
<dbReference type="Pfam" id="PF05071">
    <property type="entry name" value="NDUFA12"/>
    <property type="match status" value="1"/>
</dbReference>
<name>A0AAW0BZS0_9AGAR</name>
<evidence type="ECO:0000256" key="1">
    <source>
        <dbReference type="ARBA" id="ARBA00007355"/>
    </source>
</evidence>
<organism evidence="3 4">
    <name type="scientific">Paramarasmius palmivorus</name>
    <dbReference type="NCBI Taxonomy" id="297713"/>
    <lineage>
        <taxon>Eukaryota</taxon>
        <taxon>Fungi</taxon>
        <taxon>Dikarya</taxon>
        <taxon>Basidiomycota</taxon>
        <taxon>Agaricomycotina</taxon>
        <taxon>Agaricomycetes</taxon>
        <taxon>Agaricomycetidae</taxon>
        <taxon>Agaricales</taxon>
        <taxon>Marasmiineae</taxon>
        <taxon>Marasmiaceae</taxon>
        <taxon>Paramarasmius</taxon>
    </lineage>
</organism>
<evidence type="ECO:0000313" key="3">
    <source>
        <dbReference type="EMBL" id="KAK7032611.1"/>
    </source>
</evidence>
<evidence type="ECO:0008006" key="5">
    <source>
        <dbReference type="Google" id="ProtNLM"/>
    </source>
</evidence>
<dbReference type="AlphaFoldDB" id="A0AAW0BZS0"/>
<evidence type="ECO:0000256" key="2">
    <source>
        <dbReference type="SAM" id="MobiDB-lite"/>
    </source>
</evidence>
<gene>
    <name evidence="3" type="ORF">VNI00_012874</name>
</gene>